<gene>
    <name evidence="1" type="ordered locus">Tneu_1488</name>
</gene>
<accession>B1Y9I3</accession>
<organism evidence="1 2">
    <name type="scientific">Pyrobaculum neutrophilum (strain DSM 2338 / JCM 9278 / NBRC 100436 / V24Sta)</name>
    <name type="common">Thermoproteus neutrophilus</name>
    <dbReference type="NCBI Taxonomy" id="444157"/>
    <lineage>
        <taxon>Archaea</taxon>
        <taxon>Thermoproteota</taxon>
        <taxon>Thermoprotei</taxon>
        <taxon>Thermoproteales</taxon>
        <taxon>Thermoproteaceae</taxon>
        <taxon>Pyrobaculum</taxon>
    </lineage>
</organism>
<dbReference type="Proteomes" id="UP000001694">
    <property type="component" value="Chromosome"/>
</dbReference>
<dbReference type="HOGENOM" id="CLU_661602_0_0_2"/>
<proteinExistence type="predicted"/>
<dbReference type="STRING" id="444157.Tneu_1488"/>
<evidence type="ECO:0000313" key="2">
    <source>
        <dbReference type="Proteomes" id="UP000001694"/>
    </source>
</evidence>
<name>B1Y9I3_PYRNV</name>
<reference evidence="1" key="1">
    <citation type="submission" date="2008-03" db="EMBL/GenBank/DDBJ databases">
        <title>Complete sequence of Thermoproteus neutrophilus V24Sta.</title>
        <authorList>
            <consortium name="US DOE Joint Genome Institute"/>
            <person name="Copeland A."/>
            <person name="Lucas S."/>
            <person name="Lapidus A."/>
            <person name="Glavina del Rio T."/>
            <person name="Dalin E."/>
            <person name="Tice H."/>
            <person name="Bruce D."/>
            <person name="Goodwin L."/>
            <person name="Pitluck S."/>
            <person name="Sims D."/>
            <person name="Brettin T."/>
            <person name="Detter J.C."/>
            <person name="Han C."/>
            <person name="Kuske C.R."/>
            <person name="Schmutz J."/>
            <person name="Larimer F."/>
            <person name="Land M."/>
            <person name="Hauser L."/>
            <person name="Kyrpides N."/>
            <person name="Mikhailova N."/>
            <person name="Biddle J.F."/>
            <person name="Zhang Z."/>
            <person name="Fitz-Gibbon S.T."/>
            <person name="Lowe T.M."/>
            <person name="Saltikov C."/>
            <person name="House C.H."/>
            <person name="Richardson P."/>
        </authorList>
    </citation>
    <scope>NUCLEOTIDE SEQUENCE [LARGE SCALE GENOMIC DNA]</scope>
    <source>
        <strain evidence="1">V24Sta</strain>
    </source>
</reference>
<sequence>MRKHIEELRRKACENSYHYTAIVISNERSRLSVSTDWLSCDIIRNDAVCEERNGIKICRQERTFDYIDANYEEVIVTPELLRHNLPLRVYEDLALERVGAVNSLTNLYTPDINAIYDALKWLVELAFAEIGIAVYWEDDAFFIPANHASRLGEVVVTRKIHSILSRYIPSEVDGNRIKFEFGHITISKDSFDNYLCKFSKFDISRLNGVLKPFKDAYYGTINSLKRVDVRMKIDTYVVEIHNTYPLALTIPVTINIDGEERTYVLTAKVAENHFYADGQTEAIVRHMGSAVVRIKFAIPGVYKFSHVPHGKDDDLTNTIIIRQLIRSTPIDAQHIINNWGSIVDAVYAFGRIEVPVVLEIEGSIEDTLRKWIKDSRANQMKFDGNTVLVGTGNRSVLIRYEVHGNKVILKSFEKP</sequence>
<protein>
    <submittedName>
        <fullName evidence="1">Uncharacterized protein</fullName>
    </submittedName>
</protein>
<keyword evidence="2" id="KW-1185">Reference proteome</keyword>
<evidence type="ECO:0000313" key="1">
    <source>
        <dbReference type="EMBL" id="ACB40412.1"/>
    </source>
</evidence>
<dbReference type="KEGG" id="tne:Tneu_1488"/>
<dbReference type="AlphaFoldDB" id="B1Y9I3"/>
<dbReference type="EMBL" id="CP001014">
    <property type="protein sequence ID" value="ACB40412.1"/>
    <property type="molecule type" value="Genomic_DNA"/>
</dbReference>